<evidence type="ECO:0000313" key="2">
    <source>
        <dbReference type="Proteomes" id="UP000717835"/>
    </source>
</evidence>
<sequence length="96" mass="11376">NIDYPKTSAKVKSFTPETTPLRMYNRIAYGFTKNVVADKHIENDFWLSSITNYSEKAIIEKKKEKNDCYSDVEKNVYRFKIGGPDKFYIKYNRDVF</sequence>
<gene>
    <name evidence="1" type="ORF">K8W02_04920</name>
</gene>
<feature type="non-terminal residue" evidence="1">
    <location>
        <position position="1"/>
    </location>
</feature>
<dbReference type="EMBL" id="DYVX01000039">
    <property type="protein sequence ID" value="HJF91712.1"/>
    <property type="molecule type" value="Genomic_DNA"/>
</dbReference>
<name>A0A921HWI7_9BACT</name>
<dbReference type="Proteomes" id="UP000717835">
    <property type="component" value="Unassembled WGS sequence"/>
</dbReference>
<dbReference type="RefSeq" id="WP_276827038.1">
    <property type="nucleotide sequence ID" value="NZ_DYVX01000039.1"/>
</dbReference>
<proteinExistence type="predicted"/>
<organism evidence="1 2">
    <name type="scientific">Mediterranea massiliensis</name>
    <dbReference type="NCBI Taxonomy" id="1841865"/>
    <lineage>
        <taxon>Bacteria</taxon>
        <taxon>Pseudomonadati</taxon>
        <taxon>Bacteroidota</taxon>
        <taxon>Bacteroidia</taxon>
        <taxon>Bacteroidales</taxon>
        <taxon>Bacteroidaceae</taxon>
        <taxon>Mediterranea</taxon>
    </lineage>
</organism>
<reference evidence="1" key="2">
    <citation type="submission" date="2021-09" db="EMBL/GenBank/DDBJ databases">
        <authorList>
            <person name="Gilroy R."/>
        </authorList>
    </citation>
    <scope>NUCLEOTIDE SEQUENCE</scope>
    <source>
        <strain evidence="1">CHK55-1828</strain>
    </source>
</reference>
<evidence type="ECO:0000313" key="1">
    <source>
        <dbReference type="EMBL" id="HJF91712.1"/>
    </source>
</evidence>
<dbReference type="AlphaFoldDB" id="A0A921HWI7"/>
<protein>
    <submittedName>
        <fullName evidence="1">Uncharacterized protein</fullName>
    </submittedName>
</protein>
<reference evidence="1" key="1">
    <citation type="journal article" date="2021" name="PeerJ">
        <title>Extensive microbial diversity within the chicken gut microbiome revealed by metagenomics and culture.</title>
        <authorList>
            <person name="Gilroy R."/>
            <person name="Ravi A."/>
            <person name="Getino M."/>
            <person name="Pursley I."/>
            <person name="Horton D.L."/>
            <person name="Alikhan N.F."/>
            <person name="Baker D."/>
            <person name="Gharbi K."/>
            <person name="Hall N."/>
            <person name="Watson M."/>
            <person name="Adriaenssens E.M."/>
            <person name="Foster-Nyarko E."/>
            <person name="Jarju S."/>
            <person name="Secka A."/>
            <person name="Antonio M."/>
            <person name="Oren A."/>
            <person name="Chaudhuri R.R."/>
            <person name="La Ragione R."/>
            <person name="Hildebrand F."/>
            <person name="Pallen M.J."/>
        </authorList>
    </citation>
    <scope>NUCLEOTIDE SEQUENCE</scope>
    <source>
        <strain evidence="1">CHK55-1828</strain>
    </source>
</reference>
<comment type="caution">
    <text evidence="1">The sequence shown here is derived from an EMBL/GenBank/DDBJ whole genome shotgun (WGS) entry which is preliminary data.</text>
</comment>
<accession>A0A921HWI7</accession>